<dbReference type="SMART" id="SM00345">
    <property type="entry name" value="HTH_GNTR"/>
    <property type="match status" value="1"/>
</dbReference>
<keyword evidence="1" id="KW-0678">Repressor</keyword>
<dbReference type="GO" id="GO:0003700">
    <property type="term" value="F:DNA-binding transcription factor activity"/>
    <property type="evidence" value="ECO:0007669"/>
    <property type="project" value="InterPro"/>
</dbReference>
<dbReference type="PRINTS" id="PR00035">
    <property type="entry name" value="HTHGNTR"/>
</dbReference>
<dbReference type="CDD" id="cd07377">
    <property type="entry name" value="WHTH_GntR"/>
    <property type="match status" value="1"/>
</dbReference>
<feature type="domain" description="HTH gntR-type" evidence="5">
    <location>
        <begin position="1"/>
        <end position="68"/>
    </location>
</feature>
<dbReference type="Proteomes" id="UP000228758">
    <property type="component" value="Unassembled WGS sequence"/>
</dbReference>
<evidence type="ECO:0000256" key="1">
    <source>
        <dbReference type="ARBA" id="ARBA00022491"/>
    </source>
</evidence>
<dbReference type="SUPFAM" id="SSF53822">
    <property type="entry name" value="Periplasmic binding protein-like I"/>
    <property type="match status" value="1"/>
</dbReference>
<dbReference type="OrthoDB" id="9799482at2"/>
<dbReference type="Gene3D" id="1.10.10.10">
    <property type="entry name" value="Winged helix-like DNA-binding domain superfamily/Winged helix DNA-binding domain"/>
    <property type="match status" value="1"/>
</dbReference>
<protein>
    <submittedName>
        <fullName evidence="6">DNA-binding LacI/PurR family transcriptional regulator</fullName>
    </submittedName>
</protein>
<dbReference type="InterPro" id="IPR036388">
    <property type="entry name" value="WH-like_DNA-bd_sf"/>
</dbReference>
<dbReference type="InterPro" id="IPR046335">
    <property type="entry name" value="LacI/GalR-like_sensor"/>
</dbReference>
<keyword evidence="3 6" id="KW-0238">DNA-binding</keyword>
<evidence type="ECO:0000313" key="6">
    <source>
        <dbReference type="EMBL" id="PJJ73630.1"/>
    </source>
</evidence>
<dbReference type="AlphaFoldDB" id="A0A2M9CP02"/>
<dbReference type="PANTHER" id="PTHR30146">
    <property type="entry name" value="LACI-RELATED TRANSCRIPTIONAL REPRESSOR"/>
    <property type="match status" value="1"/>
</dbReference>
<dbReference type="PANTHER" id="PTHR30146:SF95">
    <property type="entry name" value="RIBOSE OPERON REPRESSOR"/>
    <property type="match status" value="1"/>
</dbReference>
<dbReference type="Pfam" id="PF13377">
    <property type="entry name" value="Peripla_BP_3"/>
    <property type="match status" value="1"/>
</dbReference>
<evidence type="ECO:0000256" key="2">
    <source>
        <dbReference type="ARBA" id="ARBA00023015"/>
    </source>
</evidence>
<name>A0A2M9CP02_9MICO</name>
<dbReference type="Pfam" id="PF00392">
    <property type="entry name" value="GntR"/>
    <property type="match status" value="1"/>
</dbReference>
<sequence length="365" mass="40084">MLYKHVHETLRQEIRDGVHPVGERLPSEAELTSRFAVSSITLRRALDLLRTEGYVIRRPRLGTVVVSTDPVTATETPETGQLLIGCVITNFDETFGSRVLEGLLDDAASDANLVLKRSRGSAEIENEHVRTLVQAGVHGLIVLPSSTEFIPPAVLELVTQQFPVVVLDRRYEGVPLSAVHSDNFGGAKLATEHLFELGHRRVGFVASDIHLTTTDDRRNGWVHAHAAAHIPLPHGAEYRAVESTVPGRDVPPEEDIERLKEFVASDPDTTAYVAAEYNIAVMLREACRRLGRDVPGDVSIVCFDHPDAVFDRGLFRFTHVAQDQYGMGAHALRQVRVQIADRGAIRKDVLSTTLVRGASAAAPRA</sequence>
<accession>A0A2M9CP02</accession>
<keyword evidence="7" id="KW-1185">Reference proteome</keyword>
<dbReference type="Gene3D" id="3.40.50.2300">
    <property type="match status" value="2"/>
</dbReference>
<keyword evidence="2" id="KW-0805">Transcription regulation</keyword>
<keyword evidence="4" id="KW-0804">Transcription</keyword>
<evidence type="ECO:0000313" key="7">
    <source>
        <dbReference type="Proteomes" id="UP000228758"/>
    </source>
</evidence>
<dbReference type="EMBL" id="PGFF01000001">
    <property type="protein sequence ID" value="PJJ73630.1"/>
    <property type="molecule type" value="Genomic_DNA"/>
</dbReference>
<reference evidence="6 7" key="1">
    <citation type="submission" date="2017-11" db="EMBL/GenBank/DDBJ databases">
        <title>Genomic Encyclopedia of Archaeal and Bacterial Type Strains, Phase II (KMG-II): From Individual Species to Whole Genera.</title>
        <authorList>
            <person name="Goeker M."/>
        </authorList>
    </citation>
    <scope>NUCLEOTIDE SEQUENCE [LARGE SCALE GENOMIC DNA]</scope>
    <source>
        <strain evidence="6 7">DSM 27393</strain>
    </source>
</reference>
<organism evidence="6 7">
    <name type="scientific">Diaminobutyricimonas aerilata</name>
    <dbReference type="NCBI Taxonomy" id="1162967"/>
    <lineage>
        <taxon>Bacteria</taxon>
        <taxon>Bacillati</taxon>
        <taxon>Actinomycetota</taxon>
        <taxon>Actinomycetes</taxon>
        <taxon>Micrococcales</taxon>
        <taxon>Microbacteriaceae</taxon>
        <taxon>Diaminobutyricimonas</taxon>
    </lineage>
</organism>
<gene>
    <name evidence="6" type="ORF">CLV46_3224</name>
</gene>
<dbReference type="InterPro" id="IPR000524">
    <property type="entry name" value="Tscrpt_reg_HTH_GntR"/>
</dbReference>
<dbReference type="RefSeq" id="WP_100365692.1">
    <property type="nucleotide sequence ID" value="NZ_PGFF01000001.1"/>
</dbReference>
<evidence type="ECO:0000259" key="5">
    <source>
        <dbReference type="PROSITE" id="PS50949"/>
    </source>
</evidence>
<dbReference type="GO" id="GO:0000976">
    <property type="term" value="F:transcription cis-regulatory region binding"/>
    <property type="evidence" value="ECO:0007669"/>
    <property type="project" value="TreeGrafter"/>
</dbReference>
<proteinExistence type="predicted"/>
<dbReference type="CDD" id="cd06267">
    <property type="entry name" value="PBP1_LacI_sugar_binding-like"/>
    <property type="match status" value="1"/>
</dbReference>
<evidence type="ECO:0000256" key="4">
    <source>
        <dbReference type="ARBA" id="ARBA00023163"/>
    </source>
</evidence>
<dbReference type="InterPro" id="IPR036390">
    <property type="entry name" value="WH_DNA-bd_sf"/>
</dbReference>
<dbReference type="InterPro" id="IPR028082">
    <property type="entry name" value="Peripla_BP_I"/>
</dbReference>
<evidence type="ECO:0000256" key="3">
    <source>
        <dbReference type="ARBA" id="ARBA00023125"/>
    </source>
</evidence>
<dbReference type="SUPFAM" id="SSF46785">
    <property type="entry name" value="Winged helix' DNA-binding domain"/>
    <property type="match status" value="1"/>
</dbReference>
<comment type="caution">
    <text evidence="6">The sequence shown here is derived from an EMBL/GenBank/DDBJ whole genome shotgun (WGS) entry which is preliminary data.</text>
</comment>
<dbReference type="PROSITE" id="PS50949">
    <property type="entry name" value="HTH_GNTR"/>
    <property type="match status" value="1"/>
</dbReference>